<keyword evidence="2" id="KW-1185">Reference proteome</keyword>
<dbReference type="EMBL" id="LFCV01000053">
    <property type="protein sequence ID" value="KMJ45430.1"/>
    <property type="molecule type" value="Genomic_DNA"/>
</dbReference>
<dbReference type="STRING" id="880157.AB204_08870"/>
<dbReference type="OrthoDB" id="6473374at2"/>
<name>A0A0J5IQE2_9GAMM</name>
<dbReference type="AlphaFoldDB" id="A0A0J5IQE2"/>
<evidence type="ECO:0000313" key="2">
    <source>
        <dbReference type="Proteomes" id="UP000036277"/>
    </source>
</evidence>
<protein>
    <recommendedName>
        <fullName evidence="3">Phage-related protein</fullName>
    </recommendedName>
</protein>
<sequence>MNTEYQFESTEQRASKIAFDVHVNGLNQLAKIRQQHLKAGNEQLAGFIDEMRNKRNPNYVDNIRVLAAIFFIANIKKERHGLELDQFSIEERSELIKVINKIKAAVPLLPTGLSLPN</sequence>
<proteinExistence type="predicted"/>
<accession>A0A0J5IQE2</accession>
<dbReference type="Pfam" id="PF17282">
    <property type="entry name" value="DUF5347"/>
    <property type="match status" value="1"/>
</dbReference>
<evidence type="ECO:0000313" key="1">
    <source>
        <dbReference type="EMBL" id="KMJ45430.1"/>
    </source>
</evidence>
<comment type="caution">
    <text evidence="1">The sequence shown here is derived from an EMBL/GenBank/DDBJ whole genome shotgun (WGS) entry which is preliminary data.</text>
</comment>
<dbReference type="InterPro" id="IPR035232">
    <property type="entry name" value="DUF5347"/>
</dbReference>
<dbReference type="PATRIC" id="fig|880157.4.peg.1873"/>
<organism evidence="1 2">
    <name type="scientific">Xenorhabdus khoisanae</name>
    <dbReference type="NCBI Taxonomy" id="880157"/>
    <lineage>
        <taxon>Bacteria</taxon>
        <taxon>Pseudomonadati</taxon>
        <taxon>Pseudomonadota</taxon>
        <taxon>Gammaproteobacteria</taxon>
        <taxon>Enterobacterales</taxon>
        <taxon>Morganellaceae</taxon>
        <taxon>Xenorhabdus</taxon>
    </lineage>
</organism>
<dbReference type="Proteomes" id="UP000036277">
    <property type="component" value="Unassembled WGS sequence"/>
</dbReference>
<evidence type="ECO:0008006" key="3">
    <source>
        <dbReference type="Google" id="ProtNLM"/>
    </source>
</evidence>
<gene>
    <name evidence="1" type="ORF">AB204_08870</name>
</gene>
<dbReference type="RefSeq" id="WP_047963012.1">
    <property type="nucleotide sequence ID" value="NZ_CAWMBG010000053.1"/>
</dbReference>
<reference evidence="1 2" key="1">
    <citation type="submission" date="2015-06" db="EMBL/GenBank/DDBJ databases">
        <title>Draft Whole-Genome Sequence of the Entomopathogenic Bacterium Xenorhabdus khoisanae.</title>
        <authorList>
            <person name="Naidoo S."/>
            <person name="Featherston J."/>
            <person name="Gray V.M."/>
        </authorList>
    </citation>
    <scope>NUCLEOTIDE SEQUENCE [LARGE SCALE GENOMIC DNA]</scope>
    <source>
        <strain evidence="1 2">MCB</strain>
    </source>
</reference>